<name>A0AAV5LSP4_9ROSI</name>
<evidence type="ECO:0000313" key="8">
    <source>
        <dbReference type="EMBL" id="GKV39716.1"/>
    </source>
</evidence>
<feature type="domain" description="3-oxo-5-alpha-steroid 4-dehydrogenase C-terminal" evidence="7">
    <location>
        <begin position="161"/>
        <end position="267"/>
    </location>
</feature>
<evidence type="ECO:0000256" key="3">
    <source>
        <dbReference type="ARBA" id="ARBA00022692"/>
    </source>
</evidence>
<evidence type="ECO:0000313" key="9">
    <source>
        <dbReference type="Proteomes" id="UP001054252"/>
    </source>
</evidence>
<dbReference type="InterPro" id="IPR001104">
    <property type="entry name" value="3-oxo-5_a-steroid_4-DH_C"/>
</dbReference>
<dbReference type="FunFam" id="1.20.120.1630:FF:000017">
    <property type="entry name" value="3-oxo-5-alpha-steroid 4-dehydrogenase family protein"/>
    <property type="match status" value="1"/>
</dbReference>
<feature type="transmembrane region" description="Helical" evidence="6">
    <location>
        <begin position="12"/>
        <end position="33"/>
    </location>
</feature>
<gene>
    <name evidence="8" type="ORF">SLEP1_g47444</name>
</gene>
<dbReference type="GO" id="GO:0016020">
    <property type="term" value="C:membrane"/>
    <property type="evidence" value="ECO:0007669"/>
    <property type="project" value="UniProtKB-SubCell"/>
</dbReference>
<dbReference type="PROSITE" id="PS50244">
    <property type="entry name" value="S5A_REDUCTASE"/>
    <property type="match status" value="1"/>
</dbReference>
<comment type="caution">
    <text evidence="8">The sequence shown here is derived from an EMBL/GenBank/DDBJ whole genome shotgun (WGS) entry which is preliminary data.</text>
</comment>
<evidence type="ECO:0000256" key="4">
    <source>
        <dbReference type="ARBA" id="ARBA00022989"/>
    </source>
</evidence>
<keyword evidence="5 6" id="KW-0472">Membrane</keyword>
<dbReference type="PANTHER" id="PTHR10556:SF35">
    <property type="entry name" value="3-OXO-5-ALPHA-STEROID 4-DEHYDROGENASE FAMILY PROTEIN"/>
    <property type="match status" value="1"/>
</dbReference>
<sequence>MLPPRFLFPPSLIVAAASVVSLTSMANIALLEIRGRPLQYSKFSEVGSGSHNQNAATRKKIVLPGRTGMLVAYTPAFLTGAASFALFPDEGLRFLLLKSAITIHFLKRILEVIFIHKYSGGMPVDSMIVISLSYFITTAIMIYAQNLTQGLPDPPIDLQYPGIILFLIGISGNFYHHFLLSRLRGNTMKEYKIPRGGLFEMVICPHYLFEILTFWGIALISQTLFSFCFGIGTTWYLMGRSYGTRKWYLSKFEDFPNHVKAIIPFIF</sequence>
<dbReference type="PANTHER" id="PTHR10556">
    <property type="entry name" value="3-OXO-5-ALPHA-STEROID 4-DEHYDROGENASE"/>
    <property type="match status" value="1"/>
</dbReference>
<dbReference type="Gene3D" id="1.20.120.1630">
    <property type="match status" value="1"/>
</dbReference>
<evidence type="ECO:0000256" key="2">
    <source>
        <dbReference type="ARBA" id="ARBA00007742"/>
    </source>
</evidence>
<proteinExistence type="inferred from homology"/>
<dbReference type="Pfam" id="PF02544">
    <property type="entry name" value="Steroid_dh"/>
    <property type="match status" value="1"/>
</dbReference>
<keyword evidence="9" id="KW-1185">Reference proteome</keyword>
<comment type="subcellular location">
    <subcellularLocation>
        <location evidence="1">Membrane</location>
        <topology evidence="1">Multi-pass membrane protein</topology>
    </subcellularLocation>
</comment>
<accession>A0AAV5LSP4</accession>
<protein>
    <recommendedName>
        <fullName evidence="7">3-oxo-5-alpha-steroid 4-dehydrogenase C-terminal domain-containing protein</fullName>
    </recommendedName>
</protein>
<feature type="transmembrane region" description="Helical" evidence="6">
    <location>
        <begin position="158"/>
        <end position="180"/>
    </location>
</feature>
<dbReference type="AlphaFoldDB" id="A0AAV5LSP4"/>
<keyword evidence="3 6" id="KW-0812">Transmembrane</keyword>
<reference evidence="8 9" key="1">
    <citation type="journal article" date="2021" name="Commun. Biol.">
        <title>The genome of Shorea leprosula (Dipterocarpaceae) highlights the ecological relevance of drought in aseasonal tropical rainforests.</title>
        <authorList>
            <person name="Ng K.K.S."/>
            <person name="Kobayashi M.J."/>
            <person name="Fawcett J.A."/>
            <person name="Hatakeyama M."/>
            <person name="Paape T."/>
            <person name="Ng C.H."/>
            <person name="Ang C.C."/>
            <person name="Tnah L.H."/>
            <person name="Lee C.T."/>
            <person name="Nishiyama T."/>
            <person name="Sese J."/>
            <person name="O'Brien M.J."/>
            <person name="Copetti D."/>
            <person name="Mohd Noor M.I."/>
            <person name="Ong R.C."/>
            <person name="Putra M."/>
            <person name="Sireger I.Z."/>
            <person name="Indrioko S."/>
            <person name="Kosugi Y."/>
            <person name="Izuno A."/>
            <person name="Isagi Y."/>
            <person name="Lee S.L."/>
            <person name="Shimizu K.K."/>
        </authorList>
    </citation>
    <scope>NUCLEOTIDE SEQUENCE [LARGE SCALE GENOMIC DNA]</scope>
    <source>
        <strain evidence="8">214</strain>
    </source>
</reference>
<feature type="transmembrane region" description="Helical" evidence="6">
    <location>
        <begin position="127"/>
        <end position="146"/>
    </location>
</feature>
<organism evidence="8 9">
    <name type="scientific">Rubroshorea leprosula</name>
    <dbReference type="NCBI Taxonomy" id="152421"/>
    <lineage>
        <taxon>Eukaryota</taxon>
        <taxon>Viridiplantae</taxon>
        <taxon>Streptophyta</taxon>
        <taxon>Embryophyta</taxon>
        <taxon>Tracheophyta</taxon>
        <taxon>Spermatophyta</taxon>
        <taxon>Magnoliopsida</taxon>
        <taxon>eudicotyledons</taxon>
        <taxon>Gunneridae</taxon>
        <taxon>Pentapetalae</taxon>
        <taxon>rosids</taxon>
        <taxon>malvids</taxon>
        <taxon>Malvales</taxon>
        <taxon>Dipterocarpaceae</taxon>
        <taxon>Rubroshorea</taxon>
    </lineage>
</organism>
<feature type="transmembrane region" description="Helical" evidence="6">
    <location>
        <begin position="215"/>
        <end position="238"/>
    </location>
</feature>
<dbReference type="GO" id="GO:0016627">
    <property type="term" value="F:oxidoreductase activity, acting on the CH-CH group of donors"/>
    <property type="evidence" value="ECO:0007669"/>
    <property type="project" value="InterPro"/>
</dbReference>
<keyword evidence="4 6" id="KW-1133">Transmembrane helix</keyword>
<dbReference type="GO" id="GO:0006629">
    <property type="term" value="P:lipid metabolic process"/>
    <property type="evidence" value="ECO:0007669"/>
    <property type="project" value="InterPro"/>
</dbReference>
<comment type="similarity">
    <text evidence="2">Belongs to the steroid 5-alpha reductase family.</text>
</comment>
<dbReference type="Proteomes" id="UP001054252">
    <property type="component" value="Unassembled WGS sequence"/>
</dbReference>
<evidence type="ECO:0000259" key="7">
    <source>
        <dbReference type="Pfam" id="PF02544"/>
    </source>
</evidence>
<evidence type="ECO:0000256" key="6">
    <source>
        <dbReference type="SAM" id="Phobius"/>
    </source>
</evidence>
<dbReference type="EMBL" id="BPVZ01000136">
    <property type="protein sequence ID" value="GKV39716.1"/>
    <property type="molecule type" value="Genomic_DNA"/>
</dbReference>
<evidence type="ECO:0000256" key="5">
    <source>
        <dbReference type="ARBA" id="ARBA00023136"/>
    </source>
</evidence>
<evidence type="ECO:0000256" key="1">
    <source>
        <dbReference type="ARBA" id="ARBA00004141"/>
    </source>
</evidence>
<dbReference type="InterPro" id="IPR039357">
    <property type="entry name" value="SRD5A/TECR"/>
</dbReference>